<comment type="catalytic activity">
    <reaction evidence="5">
        <text>an R-cob(III)alamin(out) + ATP + H2O = an R-cob(III)alamin(in) + ADP + phosphate + H(+)</text>
        <dbReference type="Rhea" id="RHEA:17873"/>
        <dbReference type="ChEBI" id="CHEBI:15377"/>
        <dbReference type="ChEBI" id="CHEBI:15378"/>
        <dbReference type="ChEBI" id="CHEBI:30616"/>
        <dbReference type="ChEBI" id="CHEBI:43474"/>
        <dbReference type="ChEBI" id="CHEBI:140785"/>
        <dbReference type="ChEBI" id="CHEBI:456216"/>
        <dbReference type="EC" id="7.6.2.8"/>
    </reaction>
</comment>
<comment type="caution">
    <text evidence="12">The sequence shown here is derived from an EMBL/GenBank/DDBJ whole genome shotgun (WGS) entry which is preliminary data.</text>
</comment>
<dbReference type="InterPro" id="IPR003439">
    <property type="entry name" value="ABC_transporter-like_ATP-bd"/>
</dbReference>
<dbReference type="EC" id="7.6.2.8" evidence="8"/>
<dbReference type="PROSITE" id="PS50893">
    <property type="entry name" value="ABC_TRANSPORTER_2"/>
    <property type="match status" value="1"/>
</dbReference>
<evidence type="ECO:0000256" key="4">
    <source>
        <dbReference type="ARBA" id="ARBA00022967"/>
    </source>
</evidence>
<evidence type="ECO:0000313" key="12">
    <source>
        <dbReference type="EMBL" id="MCL9817546.1"/>
    </source>
</evidence>
<evidence type="ECO:0000256" key="10">
    <source>
        <dbReference type="ARBA" id="ARBA00077139"/>
    </source>
</evidence>
<dbReference type="CDD" id="cd03214">
    <property type="entry name" value="ABC_Iron-Siderophores_B12_Hemin"/>
    <property type="match status" value="1"/>
</dbReference>
<evidence type="ECO:0000256" key="6">
    <source>
        <dbReference type="ARBA" id="ARBA00058960"/>
    </source>
</evidence>
<evidence type="ECO:0000256" key="8">
    <source>
        <dbReference type="ARBA" id="ARBA00066387"/>
    </source>
</evidence>
<evidence type="ECO:0000259" key="11">
    <source>
        <dbReference type="PROSITE" id="PS50893"/>
    </source>
</evidence>
<keyword evidence="3 12" id="KW-0067">ATP-binding</keyword>
<proteinExistence type="predicted"/>
<dbReference type="RefSeq" id="WP_174653319.1">
    <property type="nucleotide sequence ID" value="NZ_JAKRVX010000004.1"/>
</dbReference>
<accession>A0AAE3FYB9</accession>
<dbReference type="Proteomes" id="UP001203207">
    <property type="component" value="Unassembled WGS sequence"/>
</dbReference>
<dbReference type="InterPro" id="IPR003593">
    <property type="entry name" value="AAA+_ATPase"/>
</dbReference>
<sequence length="407" mass="43049">MNTTAANFEDATNATEEPIVSVESLSVSLGGSTVLSDVSCTIDRGRVVGVIGPNGAGKTTLLRAINGTGPIDDGEITVAGRSVSRCGATEMARLVGSVPQSTLLSFSFTVREIVEMGRHPHISRFGAMDHDDVRAVEAALETTETSQFADRQITAVSGGERQRVLVARALAQETPLLVLDEPTASLDINHATRTLSLVRELASEERTVIAAIHDLDLAARYCDELLLVASGDVIAQGSPAEVLGEDAIEAAFETSVAIPTDPVTATQRVVPLSSVPSNECEQTVHIVGHGGLARDVIVSAAESGITGSIGILSKTDSAVDTATAHGFETITTSPLSPPSEQCRSDLVRACDKADHVIAVQPLDETNRELLSSVTVDSDRWWQVEQTDEIRSVIFAIVDNKDARINSY</sequence>
<dbReference type="AlphaFoldDB" id="A0AAE3FYB9"/>
<dbReference type="GO" id="GO:0015420">
    <property type="term" value="F:ABC-type vitamin B12 transporter activity"/>
    <property type="evidence" value="ECO:0007669"/>
    <property type="project" value="UniProtKB-EC"/>
</dbReference>
<dbReference type="GO" id="GO:0005524">
    <property type="term" value="F:ATP binding"/>
    <property type="evidence" value="ECO:0007669"/>
    <property type="project" value="UniProtKB-KW"/>
</dbReference>
<evidence type="ECO:0000313" key="13">
    <source>
        <dbReference type="Proteomes" id="UP001203207"/>
    </source>
</evidence>
<dbReference type="FunFam" id="3.40.50.300:FF:000134">
    <property type="entry name" value="Iron-enterobactin ABC transporter ATP-binding protein"/>
    <property type="match status" value="1"/>
</dbReference>
<dbReference type="PANTHER" id="PTHR42794">
    <property type="entry name" value="HEMIN IMPORT ATP-BINDING PROTEIN HMUV"/>
    <property type="match status" value="1"/>
</dbReference>
<evidence type="ECO:0000256" key="5">
    <source>
        <dbReference type="ARBA" id="ARBA00050590"/>
    </source>
</evidence>
<keyword evidence="1" id="KW-0813">Transport</keyword>
<dbReference type="SUPFAM" id="SSF52540">
    <property type="entry name" value="P-loop containing nucleoside triphosphate hydrolases"/>
    <property type="match status" value="1"/>
</dbReference>
<dbReference type="EMBL" id="JAKRVX010000004">
    <property type="protein sequence ID" value="MCL9817546.1"/>
    <property type="molecule type" value="Genomic_DNA"/>
</dbReference>
<evidence type="ECO:0000256" key="2">
    <source>
        <dbReference type="ARBA" id="ARBA00022741"/>
    </source>
</evidence>
<evidence type="ECO:0000256" key="9">
    <source>
        <dbReference type="ARBA" id="ARBA00073649"/>
    </source>
</evidence>
<protein>
    <recommendedName>
        <fullName evidence="9">Cobalamin import ATP-binding protein BtuD</fullName>
        <ecNumber evidence="8">7.6.2.8</ecNumber>
    </recommendedName>
    <alternativeName>
        <fullName evidence="10">Vitamin B12-transporting ATPase</fullName>
    </alternativeName>
</protein>
<name>A0AAE3FYB9_9EURY</name>
<evidence type="ECO:0000256" key="7">
    <source>
        <dbReference type="ARBA" id="ARBA00064420"/>
    </source>
</evidence>
<dbReference type="SMART" id="SM00382">
    <property type="entry name" value="AAA"/>
    <property type="match status" value="1"/>
</dbReference>
<dbReference type="PANTHER" id="PTHR42794:SF1">
    <property type="entry name" value="HEMIN IMPORT ATP-BINDING PROTEIN HMUV"/>
    <property type="match status" value="1"/>
</dbReference>
<keyword evidence="2" id="KW-0547">Nucleotide-binding</keyword>
<organism evidence="12 13">
    <name type="scientific">Natronocalculus amylovorans</name>
    <dbReference type="NCBI Taxonomy" id="2917812"/>
    <lineage>
        <taxon>Archaea</taxon>
        <taxon>Methanobacteriati</taxon>
        <taxon>Methanobacteriota</taxon>
        <taxon>Stenosarchaea group</taxon>
        <taxon>Halobacteria</taxon>
        <taxon>Halobacteriales</taxon>
        <taxon>Haloferacaceae</taxon>
        <taxon>Natronocalculus</taxon>
    </lineage>
</organism>
<evidence type="ECO:0000256" key="3">
    <source>
        <dbReference type="ARBA" id="ARBA00022840"/>
    </source>
</evidence>
<keyword evidence="13" id="KW-1185">Reference proteome</keyword>
<comment type="subunit">
    <text evidence="7">The complex is composed of two ATP-binding proteins (BtuD), two transmembrane proteins (BtuC) and a solute-binding protein (BtuF).</text>
</comment>
<feature type="domain" description="ABC transporter" evidence="11">
    <location>
        <begin position="20"/>
        <end position="255"/>
    </location>
</feature>
<dbReference type="GO" id="GO:0016887">
    <property type="term" value="F:ATP hydrolysis activity"/>
    <property type="evidence" value="ECO:0007669"/>
    <property type="project" value="InterPro"/>
</dbReference>
<comment type="function">
    <text evidence="6">Required for corrinoid utilization. Probably part of the ABC transporter complex BtuCDF involved in cobalamin (vitamin B12) import. Probably responsible for energy coupling to the transport system.</text>
</comment>
<dbReference type="Gene3D" id="3.40.50.300">
    <property type="entry name" value="P-loop containing nucleotide triphosphate hydrolases"/>
    <property type="match status" value="1"/>
</dbReference>
<dbReference type="InterPro" id="IPR027417">
    <property type="entry name" value="P-loop_NTPase"/>
</dbReference>
<keyword evidence="4" id="KW-1278">Translocase</keyword>
<dbReference type="PROSITE" id="PS00211">
    <property type="entry name" value="ABC_TRANSPORTER_1"/>
    <property type="match status" value="1"/>
</dbReference>
<evidence type="ECO:0000256" key="1">
    <source>
        <dbReference type="ARBA" id="ARBA00022448"/>
    </source>
</evidence>
<dbReference type="Pfam" id="PF00005">
    <property type="entry name" value="ABC_tran"/>
    <property type="match status" value="1"/>
</dbReference>
<dbReference type="InterPro" id="IPR017871">
    <property type="entry name" value="ABC_transporter-like_CS"/>
</dbReference>
<reference evidence="12" key="2">
    <citation type="submission" date="2022-02" db="EMBL/GenBank/DDBJ databases">
        <authorList>
            <person name="Elcheninov A.G."/>
            <person name="Sorokin D.Y."/>
            <person name="Kublanov I.V."/>
        </authorList>
    </citation>
    <scope>NUCLEOTIDE SEQUENCE</scope>
    <source>
        <strain evidence="12">AArc-St2</strain>
    </source>
</reference>
<gene>
    <name evidence="12" type="ORF">AArcSt2_11380</name>
</gene>
<reference evidence="12" key="1">
    <citation type="journal article" date="2022" name="Syst. Appl. Microbiol.">
        <title>Natronocalculus amylovorans gen. nov., sp. nov., and Natranaeroarchaeum aerophilus sp. nov., dominant culturable amylolytic natronoarchaea from hypersaline soda lakes in southwestern Siberia.</title>
        <authorList>
            <person name="Sorokin D.Y."/>
            <person name="Elcheninov A.G."/>
            <person name="Khizhniak T.V."/>
            <person name="Koenen M."/>
            <person name="Bale N.J."/>
            <person name="Damste J.S.S."/>
            <person name="Kublanov I.V."/>
        </authorList>
    </citation>
    <scope>NUCLEOTIDE SEQUENCE</scope>
    <source>
        <strain evidence="12">AArc-St2</strain>
    </source>
</reference>